<keyword evidence="2" id="KW-0378">Hydrolase</keyword>
<dbReference type="Pfam" id="PF03159">
    <property type="entry name" value="XRN_N"/>
    <property type="match status" value="1"/>
</dbReference>
<reference evidence="6" key="1">
    <citation type="journal article" date="2020" name="Nature">
        <title>Giant virus diversity and host interactions through global metagenomics.</title>
        <authorList>
            <person name="Schulz F."/>
            <person name="Roux S."/>
            <person name="Paez-Espino D."/>
            <person name="Jungbluth S."/>
            <person name="Walsh D.A."/>
            <person name="Denef V.J."/>
            <person name="McMahon K.D."/>
            <person name="Konstantinidis K.T."/>
            <person name="Eloe-Fadrosh E.A."/>
            <person name="Kyrpides N.C."/>
            <person name="Woyke T."/>
        </authorList>
    </citation>
    <scope>NUCLEOTIDE SEQUENCE</scope>
    <source>
        <strain evidence="6">GVMAG-M-3300023179-33</strain>
    </source>
</reference>
<evidence type="ECO:0000313" key="6">
    <source>
        <dbReference type="EMBL" id="QHT27349.1"/>
    </source>
</evidence>
<proteinExistence type="predicted"/>
<evidence type="ECO:0000259" key="4">
    <source>
        <dbReference type="Pfam" id="PF03159"/>
    </source>
</evidence>
<dbReference type="GO" id="GO:0004534">
    <property type="term" value="F:5'-3' RNA exonuclease activity"/>
    <property type="evidence" value="ECO:0007669"/>
    <property type="project" value="TreeGrafter"/>
</dbReference>
<feature type="domain" description="Xrn1 helical" evidence="5">
    <location>
        <begin position="408"/>
        <end position="562"/>
    </location>
</feature>
<dbReference type="InterPro" id="IPR027073">
    <property type="entry name" value="5_3_exoribonuclease"/>
</dbReference>
<evidence type="ECO:0000256" key="1">
    <source>
        <dbReference type="ARBA" id="ARBA00022722"/>
    </source>
</evidence>
<feature type="domain" description="Xrn1 N-terminal" evidence="4">
    <location>
        <begin position="1"/>
        <end position="231"/>
    </location>
</feature>
<evidence type="ECO:0000259" key="5">
    <source>
        <dbReference type="Pfam" id="PF17846"/>
    </source>
</evidence>
<organism evidence="6">
    <name type="scientific">viral metagenome</name>
    <dbReference type="NCBI Taxonomy" id="1070528"/>
    <lineage>
        <taxon>unclassified sequences</taxon>
        <taxon>metagenomes</taxon>
        <taxon>organismal metagenomes</taxon>
    </lineage>
</organism>
<accession>A0A6C0EGE8</accession>
<evidence type="ECO:0000256" key="2">
    <source>
        <dbReference type="ARBA" id="ARBA00022801"/>
    </source>
</evidence>
<keyword evidence="3" id="KW-0269">Exonuclease</keyword>
<dbReference type="PANTHER" id="PTHR12341">
    <property type="entry name" value="5'-&gt;3' EXORIBONUCLEASE"/>
    <property type="match status" value="1"/>
</dbReference>
<dbReference type="GO" id="GO:0005634">
    <property type="term" value="C:nucleus"/>
    <property type="evidence" value="ECO:0007669"/>
    <property type="project" value="TreeGrafter"/>
</dbReference>
<protein>
    <recommendedName>
        <fullName evidence="7">Xrn1 N-terminal domain-containing protein</fullName>
    </recommendedName>
</protein>
<dbReference type="GO" id="GO:0000956">
    <property type="term" value="P:nuclear-transcribed mRNA catabolic process"/>
    <property type="evidence" value="ECO:0007669"/>
    <property type="project" value="TreeGrafter"/>
</dbReference>
<dbReference type="GO" id="GO:0003723">
    <property type="term" value="F:RNA binding"/>
    <property type="evidence" value="ECO:0007669"/>
    <property type="project" value="TreeGrafter"/>
</dbReference>
<dbReference type="AlphaFoldDB" id="A0A6C0EGE8"/>
<dbReference type="InterPro" id="IPR004859">
    <property type="entry name" value="Xrn1_N"/>
</dbReference>
<dbReference type="EMBL" id="MN739821">
    <property type="protein sequence ID" value="QHT27349.1"/>
    <property type="molecule type" value="Genomic_DNA"/>
</dbReference>
<evidence type="ECO:0008006" key="7">
    <source>
        <dbReference type="Google" id="ProtNLM"/>
    </source>
</evidence>
<sequence>MGIPSYFSYIVKNHPEIIRRFSKELQLDPLCDDGSNGEGDFIINNLYLDCNSIIYDAVHNTKFSEITSDSSRVIISKVIAKIEEYIKVIAPTTCVYIAFDGVAPLAKLDQQRERRYKSWYQSDITQTIMNLKKTDVWNTTAITPGTVFMSELNNAIKNHFGGVLGVTGCKYMISTSDEAGEGEHKLFAFIRDNPGLHDSNTRTIVYGLDADLIMLSINHLPVCPNIYLFRETPHFIQSIDRSLEPDKTYLLDIPLLVEQIRNEMSGFVSGGGDDDASGNVNIVYDYIFICFFLGNDFMPHFPSINIRTGGVHKMMNAYKATFGSGDNAGAGAGAGGKDKYLTDGKKIIWKNVRTMVEFLAKNEVGFLKEELKMRDRKANFYYPTDTPEEMFAKFEAIPTYERELEKYINPYKEGWQKRYYQCLFGFDLAEGAEKLEEFKKVVCENYLTGLEWTMKYYTSGCPDWRWCYQYHYPPLLEDLIHHVPYFEREFLVDGGGVGVAVTPLVQLCYVLPKPSLNLLPEKLLDKIVKQYNRGDWYGTDFDFIWAFCKYFWESHVQLPEIPIGELETIVNEYLLER</sequence>
<feature type="domain" description="Xrn1 helical" evidence="5">
    <location>
        <begin position="281"/>
        <end position="380"/>
    </location>
</feature>
<name>A0A6C0EGE8_9ZZZZ</name>
<keyword evidence="1" id="KW-0540">Nuclease</keyword>
<evidence type="ECO:0000256" key="3">
    <source>
        <dbReference type="ARBA" id="ARBA00022839"/>
    </source>
</evidence>
<dbReference type="Pfam" id="PF17846">
    <property type="entry name" value="XRN_M"/>
    <property type="match status" value="2"/>
</dbReference>
<dbReference type="PANTHER" id="PTHR12341:SF29">
    <property type="entry name" value="EXONUCLEASE XRNC, PUTATIVE-RELATED"/>
    <property type="match status" value="1"/>
</dbReference>
<dbReference type="Gene3D" id="3.40.50.12390">
    <property type="match status" value="1"/>
</dbReference>
<dbReference type="InterPro" id="IPR041412">
    <property type="entry name" value="Xrn1_helical"/>
</dbReference>